<dbReference type="CDD" id="cd08423">
    <property type="entry name" value="PBP2_LTTR_like_6"/>
    <property type="match status" value="1"/>
</dbReference>
<keyword evidence="7" id="KW-1185">Reference proteome</keyword>
<name>A0ABS3V0H6_9ACTN</name>
<keyword evidence="4" id="KW-0804">Transcription</keyword>
<keyword evidence="2" id="KW-0805">Transcription regulation</keyword>
<dbReference type="EMBL" id="JAGFNS010000063">
    <property type="protein sequence ID" value="MBO3744340.1"/>
    <property type="molecule type" value="Genomic_DNA"/>
</dbReference>
<evidence type="ECO:0000313" key="7">
    <source>
        <dbReference type="Proteomes" id="UP000679690"/>
    </source>
</evidence>
<evidence type="ECO:0000256" key="1">
    <source>
        <dbReference type="ARBA" id="ARBA00009437"/>
    </source>
</evidence>
<evidence type="ECO:0000256" key="3">
    <source>
        <dbReference type="ARBA" id="ARBA00023125"/>
    </source>
</evidence>
<evidence type="ECO:0000259" key="5">
    <source>
        <dbReference type="PROSITE" id="PS50931"/>
    </source>
</evidence>
<accession>A0ABS3V0H6</accession>
<dbReference type="Pfam" id="PF03466">
    <property type="entry name" value="LysR_substrate"/>
    <property type="match status" value="1"/>
</dbReference>
<dbReference type="SUPFAM" id="SSF53850">
    <property type="entry name" value="Periplasmic binding protein-like II"/>
    <property type="match status" value="1"/>
</dbReference>
<feature type="domain" description="HTH lysR-type" evidence="5">
    <location>
        <begin position="2"/>
        <end position="59"/>
    </location>
</feature>
<dbReference type="RefSeq" id="WP_208473571.1">
    <property type="nucleotide sequence ID" value="NZ_JAGFNS010000063.1"/>
</dbReference>
<dbReference type="PANTHER" id="PTHR30346">
    <property type="entry name" value="TRANSCRIPTIONAL DUAL REGULATOR HCAR-RELATED"/>
    <property type="match status" value="1"/>
</dbReference>
<evidence type="ECO:0000256" key="4">
    <source>
        <dbReference type="ARBA" id="ARBA00023163"/>
    </source>
</evidence>
<dbReference type="InterPro" id="IPR036390">
    <property type="entry name" value="WH_DNA-bd_sf"/>
</dbReference>
<dbReference type="Gene3D" id="3.40.190.10">
    <property type="entry name" value="Periplasmic binding protein-like II"/>
    <property type="match status" value="2"/>
</dbReference>
<gene>
    <name evidence="6" type="ORF">J5X75_43315</name>
</gene>
<evidence type="ECO:0000256" key="2">
    <source>
        <dbReference type="ARBA" id="ARBA00023015"/>
    </source>
</evidence>
<protein>
    <submittedName>
        <fullName evidence="6">LysR family transcriptional regulator</fullName>
    </submittedName>
</protein>
<comment type="caution">
    <text evidence="6">The sequence shown here is derived from an EMBL/GenBank/DDBJ whole genome shotgun (WGS) entry which is preliminary data.</text>
</comment>
<dbReference type="SUPFAM" id="SSF46785">
    <property type="entry name" value="Winged helix' DNA-binding domain"/>
    <property type="match status" value="1"/>
</dbReference>
<dbReference type="PANTHER" id="PTHR30346:SF29">
    <property type="entry name" value="LYSR SUBSTRATE-BINDING"/>
    <property type="match status" value="1"/>
</dbReference>
<keyword evidence="3" id="KW-0238">DNA-binding</keyword>
<dbReference type="InterPro" id="IPR005119">
    <property type="entry name" value="LysR_subst-bd"/>
</dbReference>
<evidence type="ECO:0000313" key="6">
    <source>
        <dbReference type="EMBL" id="MBO3744340.1"/>
    </source>
</evidence>
<dbReference type="Pfam" id="PF00126">
    <property type="entry name" value="HTH_1"/>
    <property type="match status" value="1"/>
</dbReference>
<reference evidence="6 7" key="1">
    <citation type="submission" date="2021-03" db="EMBL/GenBank/DDBJ databases">
        <title>Actinoplanes flavus sp. nov., a novel actinomycete isolated from Coconut Palm rhizosphere soil.</title>
        <authorList>
            <person name="Luo X."/>
        </authorList>
    </citation>
    <scope>NUCLEOTIDE SEQUENCE [LARGE SCALE GENOMIC DNA]</scope>
    <source>
        <strain evidence="6 7">NEAU-H7</strain>
    </source>
</reference>
<proteinExistence type="inferred from homology"/>
<dbReference type="InterPro" id="IPR000847">
    <property type="entry name" value="LysR_HTH_N"/>
</dbReference>
<organism evidence="6 7">
    <name type="scientific">Actinoplanes flavus</name>
    <dbReference type="NCBI Taxonomy" id="2820290"/>
    <lineage>
        <taxon>Bacteria</taxon>
        <taxon>Bacillati</taxon>
        <taxon>Actinomycetota</taxon>
        <taxon>Actinomycetes</taxon>
        <taxon>Micromonosporales</taxon>
        <taxon>Micromonosporaceae</taxon>
        <taxon>Actinoplanes</taxon>
    </lineage>
</organism>
<dbReference type="Proteomes" id="UP000679690">
    <property type="component" value="Unassembled WGS sequence"/>
</dbReference>
<dbReference type="InterPro" id="IPR036388">
    <property type="entry name" value="WH-like_DNA-bd_sf"/>
</dbReference>
<comment type="similarity">
    <text evidence="1">Belongs to the LysR transcriptional regulatory family.</text>
</comment>
<sequence length="300" mass="31941">MLDPRRLRLLRDVAATGTIAAAAELAGCTAAAASQQLVALERDLGAALLERSARSVRLTEAGRVLAEHAGRLLAGIDEAERAVHDVAGLRGGTLRVAAFATAAIGFVVPALTTFRRRHPEVELRFTEWESAEALPELRAGTIDLAVTHEYAPLSRPDLRGLDQRPLYREPMLLAVPRDDAPAASGAIDLADFAGAAWVAALTSTGFQAATEMACRAAGFEPRIETRVHSYPMALAMVAAGFGVALVPRLAATPQRGLVHLPIARPTGLVRQIYATTRATDRNPAVRHLSRYLVEALKAAT</sequence>
<dbReference type="Gene3D" id="1.10.10.10">
    <property type="entry name" value="Winged helix-like DNA-binding domain superfamily/Winged helix DNA-binding domain"/>
    <property type="match status" value="1"/>
</dbReference>
<dbReference type="PROSITE" id="PS50931">
    <property type="entry name" value="HTH_LYSR"/>
    <property type="match status" value="1"/>
</dbReference>